<accession>A0A7M1SQN9</accession>
<feature type="domain" description="ThuA-like" evidence="1">
    <location>
        <begin position="27"/>
        <end position="227"/>
    </location>
</feature>
<keyword evidence="3" id="KW-1185">Reference proteome</keyword>
<dbReference type="PANTHER" id="PTHR40469:SF2">
    <property type="entry name" value="GALACTOSE-BINDING DOMAIN-LIKE SUPERFAMILY PROTEIN"/>
    <property type="match status" value="1"/>
</dbReference>
<name>A0A7M1SQN9_9MICO</name>
<dbReference type="Pfam" id="PF06283">
    <property type="entry name" value="ThuA"/>
    <property type="match status" value="1"/>
</dbReference>
<reference evidence="2 3" key="1">
    <citation type="submission" date="2020-10" db="EMBL/GenBank/DDBJ databases">
        <title>Haloactinobacterium sp. RN3S43, a bacterium isolated from saline soil.</title>
        <authorList>
            <person name="Sun J.-Q."/>
        </authorList>
    </citation>
    <scope>NUCLEOTIDE SEQUENCE [LARGE SCALE GENOMIC DNA]</scope>
    <source>
        <strain evidence="2 3">RN3S43</strain>
    </source>
</reference>
<gene>
    <name evidence="2" type="ORF">IM660_12345</name>
</gene>
<dbReference type="PANTHER" id="PTHR40469">
    <property type="entry name" value="SECRETED GLYCOSYL HYDROLASE"/>
    <property type="match status" value="1"/>
</dbReference>
<evidence type="ECO:0000313" key="3">
    <source>
        <dbReference type="Proteomes" id="UP000593758"/>
    </source>
</evidence>
<dbReference type="InterPro" id="IPR029062">
    <property type="entry name" value="Class_I_gatase-like"/>
</dbReference>
<protein>
    <submittedName>
        <fullName evidence="2">ThuA domain-containing protein</fullName>
    </submittedName>
</protein>
<dbReference type="SUPFAM" id="SSF52317">
    <property type="entry name" value="Class I glutamine amidotransferase-like"/>
    <property type="match status" value="1"/>
</dbReference>
<proteinExistence type="predicted"/>
<dbReference type="KEGG" id="halt:IM660_12345"/>
<dbReference type="Proteomes" id="UP000593758">
    <property type="component" value="Chromosome"/>
</dbReference>
<dbReference type="Gene3D" id="3.40.50.880">
    <property type="match status" value="1"/>
</dbReference>
<organism evidence="2 3">
    <name type="scientific">Ruania alkalisoli</name>
    <dbReference type="NCBI Taxonomy" id="2779775"/>
    <lineage>
        <taxon>Bacteria</taxon>
        <taxon>Bacillati</taxon>
        <taxon>Actinomycetota</taxon>
        <taxon>Actinomycetes</taxon>
        <taxon>Micrococcales</taxon>
        <taxon>Ruaniaceae</taxon>
        <taxon>Ruania</taxon>
    </lineage>
</organism>
<dbReference type="RefSeq" id="WP_193495887.1">
    <property type="nucleotide sequence ID" value="NZ_CP063169.1"/>
</dbReference>
<sequence>MSADHRTAVVISGAGRYADPWHDFEGTSAALAELLGDRGFDARVLRTGEAESADLGQPDLIVVNAGGGSTPVEVSEEADDVRARDLRDAVLAAVAAGVPVLATHTGSNTFYENDQWARALGGRWVPKHEVEAGTAGRASWHPPRGVAQVRVSDVLHPITAGLTGEVEIDDERYTDLEVSPEATVLLEHDEDGRTHALLWAVEEVPGVRGKAVYDALGHHVEAVRARVRTLLLDRELAWLLS</sequence>
<dbReference type="EMBL" id="CP063169">
    <property type="protein sequence ID" value="QOR69477.1"/>
    <property type="molecule type" value="Genomic_DNA"/>
</dbReference>
<dbReference type="InterPro" id="IPR029010">
    <property type="entry name" value="ThuA-like"/>
</dbReference>
<dbReference type="AlphaFoldDB" id="A0A7M1SQN9"/>
<evidence type="ECO:0000313" key="2">
    <source>
        <dbReference type="EMBL" id="QOR69477.1"/>
    </source>
</evidence>
<evidence type="ECO:0000259" key="1">
    <source>
        <dbReference type="Pfam" id="PF06283"/>
    </source>
</evidence>